<protein>
    <submittedName>
        <fullName evidence="1">6721_t:CDS:1</fullName>
    </submittedName>
</protein>
<proteinExistence type="predicted"/>
<evidence type="ECO:0000313" key="2">
    <source>
        <dbReference type="Proteomes" id="UP000789525"/>
    </source>
</evidence>
<reference evidence="1" key="1">
    <citation type="submission" date="2021-06" db="EMBL/GenBank/DDBJ databases">
        <authorList>
            <person name="Kallberg Y."/>
            <person name="Tangrot J."/>
            <person name="Rosling A."/>
        </authorList>
    </citation>
    <scope>NUCLEOTIDE SEQUENCE</scope>
    <source>
        <strain evidence="1">CL356</strain>
    </source>
</reference>
<gene>
    <name evidence="1" type="ORF">ACOLOM_LOCUS4349</name>
</gene>
<evidence type="ECO:0000313" key="1">
    <source>
        <dbReference type="EMBL" id="CAG8537911.1"/>
    </source>
</evidence>
<keyword evidence="2" id="KW-1185">Reference proteome</keyword>
<feature type="non-terminal residue" evidence="1">
    <location>
        <position position="1"/>
    </location>
</feature>
<organism evidence="1 2">
    <name type="scientific">Acaulospora colombiana</name>
    <dbReference type="NCBI Taxonomy" id="27376"/>
    <lineage>
        <taxon>Eukaryota</taxon>
        <taxon>Fungi</taxon>
        <taxon>Fungi incertae sedis</taxon>
        <taxon>Mucoromycota</taxon>
        <taxon>Glomeromycotina</taxon>
        <taxon>Glomeromycetes</taxon>
        <taxon>Diversisporales</taxon>
        <taxon>Acaulosporaceae</taxon>
        <taxon>Acaulospora</taxon>
    </lineage>
</organism>
<sequence>RYTYHYINDHRIFVKKFSEFEMAIQQDSRPALPPRPTEFSGCAKTPPAWLMALTRHPEKNHTHKFYSSPVLEDGSENVVGIICISCHKRFKLTTSNENLDAMNDGQGTCATNYENSLHHLHTRDATESRVYSSCCLCNFAVEVEIIEPIVGIPIFSNLSSNRMKGNLSYSRTINCLTRLVKDFLEEGQQRPLNVDGTAFSEQIGRDESSWAFFQKLGYTMEEGPEKVEYRPPPFNDETRARFERVSEELDLQSLEFDFNMDDGILVWAYKLATSENPEKTPNYLQVVLDLFSDKNSETLGELLAMENSKGNFTMSDVNDAYKEMSSDRIVDDEMLISAYNSHVSENPLKRKNQRDALTIIGKYRGSQKIQEFLREEEARHGLDNIGNTCYLNSLLQYYFTIRNLREAVLHSDSVSADLLDLWGETVTIGGRKVSKIEVERARKFVTLLRNLFEDLIQSSHTSITPNSDLAYLALVNAKNDEEHPKESSSRSPMDTTVNSVDMQIDDSSPGPSSTRATDPLSTTDLIDLNNGMDESETVIISGTALPTASTELFFQTADTFMNDDNNFYKGKERENNHLDEQMYGDNKEDKLKKVSGMLFGKQQDVTECMDNVMFQLEAALKSTVDVNEQNIVRSLFYGNSKQILRYKDPNTGSTVENVDFNGTQAEREITLVTSPPILQIQVQRVQFDRSTSNIYKSNAYLRFEETIYLDRYLDANREQLRSRIAEAHSFKQEIYSLQEELKALSCDKKTSLPITDLLTSTVKFVQSMKYDDPEFIMDENSERQLSEIRRESEQIYSKIGG</sequence>
<accession>A0ACA9LLF1</accession>
<name>A0ACA9LLF1_9GLOM</name>
<dbReference type="Proteomes" id="UP000789525">
    <property type="component" value="Unassembled WGS sequence"/>
</dbReference>
<comment type="caution">
    <text evidence="1">The sequence shown here is derived from an EMBL/GenBank/DDBJ whole genome shotgun (WGS) entry which is preliminary data.</text>
</comment>
<dbReference type="EMBL" id="CAJVPT010007135">
    <property type="protein sequence ID" value="CAG8537911.1"/>
    <property type="molecule type" value="Genomic_DNA"/>
</dbReference>